<evidence type="ECO:0000313" key="2">
    <source>
        <dbReference type="EMBL" id="GGZ93115.1"/>
    </source>
</evidence>
<protein>
    <submittedName>
        <fullName evidence="2">Uncharacterized protein</fullName>
    </submittedName>
</protein>
<evidence type="ECO:0000256" key="1">
    <source>
        <dbReference type="SAM" id="MobiDB-lite"/>
    </source>
</evidence>
<organism evidence="2 3">
    <name type="scientific">Streptomyces echinoruber</name>
    <dbReference type="NCBI Taxonomy" id="68898"/>
    <lineage>
        <taxon>Bacteria</taxon>
        <taxon>Bacillati</taxon>
        <taxon>Actinomycetota</taxon>
        <taxon>Actinomycetes</taxon>
        <taxon>Kitasatosporales</taxon>
        <taxon>Streptomycetaceae</taxon>
        <taxon>Streptomyces</taxon>
    </lineage>
</organism>
<dbReference type="EMBL" id="BMWH01000013">
    <property type="protein sequence ID" value="GGZ93115.1"/>
    <property type="molecule type" value="Genomic_DNA"/>
</dbReference>
<dbReference type="Proteomes" id="UP000623010">
    <property type="component" value="Unassembled WGS sequence"/>
</dbReference>
<name>A0A918RDA0_9ACTN</name>
<reference evidence="2" key="2">
    <citation type="submission" date="2020-09" db="EMBL/GenBank/DDBJ databases">
        <authorList>
            <person name="Sun Q."/>
            <person name="Ohkuma M."/>
        </authorList>
    </citation>
    <scope>NUCLEOTIDE SEQUENCE</scope>
    <source>
        <strain evidence="2">JCM 5016</strain>
    </source>
</reference>
<reference evidence="2" key="1">
    <citation type="journal article" date="2014" name="Int. J. Syst. Evol. Microbiol.">
        <title>Complete genome sequence of Corynebacterium casei LMG S-19264T (=DSM 44701T), isolated from a smear-ripened cheese.</title>
        <authorList>
            <consortium name="US DOE Joint Genome Institute (JGI-PGF)"/>
            <person name="Walter F."/>
            <person name="Albersmeier A."/>
            <person name="Kalinowski J."/>
            <person name="Ruckert C."/>
        </authorList>
    </citation>
    <scope>NUCLEOTIDE SEQUENCE</scope>
    <source>
        <strain evidence="2">JCM 5016</strain>
    </source>
</reference>
<feature type="region of interest" description="Disordered" evidence="1">
    <location>
        <begin position="1"/>
        <end position="38"/>
    </location>
</feature>
<sequence>MKSPAREGDSESGGTTASGGPAAGAAPGSGAGAAAAVSPVCAREASSVLVSMSQDLTARH</sequence>
<proteinExistence type="predicted"/>
<dbReference type="AlphaFoldDB" id="A0A918RDA0"/>
<gene>
    <name evidence="2" type="ORF">GCM10010389_34720</name>
</gene>
<feature type="compositionally biased region" description="Low complexity" evidence="1">
    <location>
        <begin position="13"/>
        <end position="36"/>
    </location>
</feature>
<comment type="caution">
    <text evidence="2">The sequence shown here is derived from an EMBL/GenBank/DDBJ whole genome shotgun (WGS) entry which is preliminary data.</text>
</comment>
<accession>A0A918RDA0</accession>
<evidence type="ECO:0000313" key="3">
    <source>
        <dbReference type="Proteomes" id="UP000623010"/>
    </source>
</evidence>
<keyword evidence="3" id="KW-1185">Reference proteome</keyword>